<name>B1VB45_PHYAS</name>
<evidence type="ECO:0000313" key="4">
    <source>
        <dbReference type="Proteomes" id="UP000008323"/>
    </source>
</evidence>
<evidence type="ECO:0000313" key="3">
    <source>
        <dbReference type="EMBL" id="CAM12168.1"/>
    </source>
</evidence>
<keyword evidence="2" id="KW-0812">Transmembrane</keyword>
<dbReference type="AlphaFoldDB" id="B1VB45"/>
<sequence length="304" mass="35879">MKKTTKVINAVIVFFITSIFVSVFVLALNNFSLYDQTVLDIRLQNGLTVTSKITKYTPYGKILIPDTYLQDKEQTEYTSENSTSEIDYYFDVTLELNGFDVGTDIYLKIQEDIKIVEFGQEIAIGSDKYDFSKSCTIKIYEPKKYDPEKNKICDLKTNQQEEEWEEFNPYKIINKWEKYDEKNPPMIYKYDKNKPPQKDDKVTYKLKANFKYHKLPEFKEKDPQDTTNLDFQLYFDIKCTPVYKEGEEFKEFYDPENKPKLSQEQSIKLANQKTQDRSNLNTNTSNHHSNPKKQTFLAILLPPF</sequence>
<keyword evidence="2" id="KW-0472">Membrane</keyword>
<feature type="transmembrane region" description="Helical" evidence="2">
    <location>
        <begin position="7"/>
        <end position="28"/>
    </location>
</feature>
<dbReference type="Proteomes" id="UP000008323">
    <property type="component" value="Chromosome"/>
</dbReference>
<gene>
    <name evidence="3" type="ordered locus">PA0834</name>
</gene>
<keyword evidence="2" id="KW-1133">Transmembrane helix</keyword>
<protein>
    <submittedName>
        <fullName evidence="3">Uncharacterized protein</fullName>
    </submittedName>
</protein>
<proteinExistence type="predicted"/>
<feature type="region of interest" description="Disordered" evidence="1">
    <location>
        <begin position="255"/>
        <end position="293"/>
    </location>
</feature>
<evidence type="ECO:0000256" key="2">
    <source>
        <dbReference type="SAM" id="Phobius"/>
    </source>
</evidence>
<feature type="compositionally biased region" description="Polar residues" evidence="1">
    <location>
        <begin position="262"/>
        <end position="273"/>
    </location>
</feature>
<evidence type="ECO:0000256" key="1">
    <source>
        <dbReference type="SAM" id="MobiDB-lite"/>
    </source>
</evidence>
<dbReference type="KEGG" id="pal:PA0834"/>
<reference evidence="3 4" key="1">
    <citation type="journal article" date="2008" name="J. Bacteriol.">
        <title>Comparative genome analysis of 'Candidatus Phytoplasma australiense' (subgroup tuf-Australia I; rp-A) and 'Ca. Phytoplasma asteris' strains OY-M and AY-WB.</title>
        <authorList>
            <person name="Tran-Nguyen L.T."/>
            <person name="Kube M."/>
            <person name="Schneider B."/>
            <person name="Reinhardt R."/>
            <person name="Gibb K.S."/>
        </authorList>
    </citation>
    <scope>NUCLEOTIDE SEQUENCE [LARGE SCALE GENOMIC DNA]</scope>
</reference>
<organism evidence="3 4">
    <name type="scientific">Phytoplasma australiense</name>
    <dbReference type="NCBI Taxonomy" id="59748"/>
    <lineage>
        <taxon>Bacteria</taxon>
        <taxon>Bacillati</taxon>
        <taxon>Mycoplasmatota</taxon>
        <taxon>Mollicutes</taxon>
        <taxon>Acholeplasmatales</taxon>
        <taxon>Acholeplasmataceae</taxon>
        <taxon>Candidatus Phytoplasma</taxon>
        <taxon>16SrXII (Stolbur group)</taxon>
    </lineage>
</organism>
<feature type="compositionally biased region" description="Low complexity" evidence="1">
    <location>
        <begin position="278"/>
        <end position="288"/>
    </location>
</feature>
<accession>B1VB45</accession>
<dbReference type="EMBL" id="AM422018">
    <property type="protein sequence ID" value="CAM12168.1"/>
    <property type="molecule type" value="Genomic_DNA"/>
</dbReference>